<proteinExistence type="predicted"/>
<dbReference type="InterPro" id="IPR021139">
    <property type="entry name" value="NYN"/>
</dbReference>
<keyword evidence="2" id="KW-1185">Reference proteome</keyword>
<dbReference type="GO" id="GO:0004540">
    <property type="term" value="F:RNA nuclease activity"/>
    <property type="evidence" value="ECO:0007669"/>
    <property type="project" value="InterPro"/>
</dbReference>
<dbReference type="WBParaSite" id="PSAMB.scaffold643size44716.g7695.t1">
    <property type="protein sequence ID" value="PSAMB.scaffold643size44716.g7695.t1"/>
    <property type="gene ID" value="PSAMB.scaffold643size44716.g7695"/>
</dbReference>
<organism evidence="2 3">
    <name type="scientific">Plectus sambesii</name>
    <dbReference type="NCBI Taxonomy" id="2011161"/>
    <lineage>
        <taxon>Eukaryota</taxon>
        <taxon>Metazoa</taxon>
        <taxon>Ecdysozoa</taxon>
        <taxon>Nematoda</taxon>
        <taxon>Chromadorea</taxon>
        <taxon>Plectida</taxon>
        <taxon>Plectina</taxon>
        <taxon>Plectoidea</taxon>
        <taxon>Plectidae</taxon>
        <taxon>Plectus</taxon>
    </lineage>
</organism>
<dbReference type="AlphaFoldDB" id="A0A914X508"/>
<reference evidence="3" key="1">
    <citation type="submission" date="2022-11" db="UniProtKB">
        <authorList>
            <consortium name="WormBaseParasite"/>
        </authorList>
    </citation>
    <scope>IDENTIFICATION</scope>
</reference>
<name>A0A914X508_9BILA</name>
<dbReference type="Pfam" id="PF01936">
    <property type="entry name" value="NYN"/>
    <property type="match status" value="1"/>
</dbReference>
<feature type="domain" description="NYN" evidence="1">
    <location>
        <begin position="11"/>
        <end position="157"/>
    </location>
</feature>
<evidence type="ECO:0000313" key="3">
    <source>
        <dbReference type="WBParaSite" id="PSAMB.scaffold643size44716.g7695.t1"/>
    </source>
</evidence>
<accession>A0A914X508</accession>
<dbReference type="Proteomes" id="UP000887566">
    <property type="component" value="Unplaced"/>
</dbReference>
<sequence length="420" mass="48241">MEQSNQIYCWIFIDNSNLIIEGWKYYARKNKLIPGIQQDSRIRLDMGKLVGHITPEAEREAYLYGSEPPPMDTIWRAIMRQDIVVRKFQKSSRGKEKEVDGALNVDATKVATKNCEKGGTFIFISGDRDYKYCIESVLDDGFLVQLYSWKSCISSDFEKLAKKEGRFSIVYLETIIENYPDTYFFNAEWKTYGIHGYLNPLPAERTIIIQFDTTPNNQTKKQVAAKQEIEEVTLRLGIPFYYNWTWGSSDDKENAAKKKTAGNIVSEENDGKRQLLIIFGPPESSDHAEDNMDELTLQYLIENNYIDIEGDVKNISKSKKLYDFTEIFLKHKDWLRQYFAKFGKVQLVADYVSFHNQASPDIFSASKEQEIDDDGGAFTVAGVRSKKKVHQKSSNACVSGRRCPKGGKCEYKVGFCWIVV</sequence>
<protein>
    <submittedName>
        <fullName evidence="3">NYN domain-containing protein</fullName>
    </submittedName>
</protein>
<dbReference type="Gene3D" id="3.40.50.1010">
    <property type="entry name" value="5'-nuclease"/>
    <property type="match status" value="1"/>
</dbReference>
<evidence type="ECO:0000313" key="2">
    <source>
        <dbReference type="Proteomes" id="UP000887566"/>
    </source>
</evidence>
<evidence type="ECO:0000259" key="1">
    <source>
        <dbReference type="Pfam" id="PF01936"/>
    </source>
</evidence>